<dbReference type="Proteomes" id="UP000799536">
    <property type="component" value="Unassembled WGS sequence"/>
</dbReference>
<protein>
    <submittedName>
        <fullName evidence="3">Uncharacterized protein</fullName>
    </submittedName>
</protein>
<feature type="compositionally biased region" description="Basic residues" evidence="1">
    <location>
        <begin position="37"/>
        <end position="59"/>
    </location>
</feature>
<evidence type="ECO:0000313" key="3">
    <source>
        <dbReference type="EMBL" id="KAF2204190.1"/>
    </source>
</evidence>
<feature type="transmembrane region" description="Helical" evidence="2">
    <location>
        <begin position="261"/>
        <end position="279"/>
    </location>
</feature>
<organism evidence="3 4">
    <name type="scientific">Delitschia confertaspora ATCC 74209</name>
    <dbReference type="NCBI Taxonomy" id="1513339"/>
    <lineage>
        <taxon>Eukaryota</taxon>
        <taxon>Fungi</taxon>
        <taxon>Dikarya</taxon>
        <taxon>Ascomycota</taxon>
        <taxon>Pezizomycotina</taxon>
        <taxon>Dothideomycetes</taxon>
        <taxon>Pleosporomycetidae</taxon>
        <taxon>Pleosporales</taxon>
        <taxon>Delitschiaceae</taxon>
        <taxon>Delitschia</taxon>
    </lineage>
</organism>
<gene>
    <name evidence="3" type="ORF">GQ43DRAFT_365158</name>
</gene>
<keyword evidence="2" id="KW-1133">Transmembrane helix</keyword>
<keyword evidence="2" id="KW-0812">Transmembrane</keyword>
<feature type="region of interest" description="Disordered" evidence="1">
    <location>
        <begin position="1"/>
        <end position="118"/>
    </location>
</feature>
<accession>A0A9P4JS53</accession>
<evidence type="ECO:0000256" key="1">
    <source>
        <dbReference type="SAM" id="MobiDB-lite"/>
    </source>
</evidence>
<evidence type="ECO:0000313" key="4">
    <source>
        <dbReference type="Proteomes" id="UP000799536"/>
    </source>
</evidence>
<feature type="compositionally biased region" description="Polar residues" evidence="1">
    <location>
        <begin position="13"/>
        <end position="30"/>
    </location>
</feature>
<dbReference type="OrthoDB" id="5419542at2759"/>
<dbReference type="EMBL" id="ML993882">
    <property type="protein sequence ID" value="KAF2204190.1"/>
    <property type="molecule type" value="Genomic_DNA"/>
</dbReference>
<proteinExistence type="predicted"/>
<keyword evidence="2" id="KW-0472">Membrane</keyword>
<dbReference type="AlphaFoldDB" id="A0A9P4JS53"/>
<sequence length="351" mass="39382">MEAFNAPERHIVKSQSSPADVYSTDASSPVKTEIHSSKRSHLHGLHSQKRHHRHTHSRRGKDSGTPSSFSDLLKQASRSAHPSPAQSRPDSSRSSAVKPTGYGELEVRSSRAVQPEDVVQERMNMKVREDELRSSLQSLSEHSLQTSRRLDDTYYSILEKVALLRQTIGNLQELSGLTKELYQTFQGDSKEFAEEMRGQIDAFNAFTIQEKQVWDLQGRIKAGRDKADALKARLAEARKRVDARAEVEARWEVKTRRRLRIIWGILGSILGIVVIILCVQQVKSVQSAKDPEASLAAVARSKLAETSIPEPAKEILFRQSPIRPRPHTVSTPLLSKSSMTENTGLHVFDEL</sequence>
<keyword evidence="4" id="KW-1185">Reference proteome</keyword>
<reference evidence="3" key="1">
    <citation type="journal article" date="2020" name="Stud. Mycol.">
        <title>101 Dothideomycetes genomes: a test case for predicting lifestyles and emergence of pathogens.</title>
        <authorList>
            <person name="Haridas S."/>
            <person name="Albert R."/>
            <person name="Binder M."/>
            <person name="Bloem J."/>
            <person name="Labutti K."/>
            <person name="Salamov A."/>
            <person name="Andreopoulos B."/>
            <person name="Baker S."/>
            <person name="Barry K."/>
            <person name="Bills G."/>
            <person name="Bluhm B."/>
            <person name="Cannon C."/>
            <person name="Castanera R."/>
            <person name="Culley D."/>
            <person name="Daum C."/>
            <person name="Ezra D."/>
            <person name="Gonzalez J."/>
            <person name="Henrissat B."/>
            <person name="Kuo A."/>
            <person name="Liang C."/>
            <person name="Lipzen A."/>
            <person name="Lutzoni F."/>
            <person name="Magnuson J."/>
            <person name="Mondo S."/>
            <person name="Nolan M."/>
            <person name="Ohm R."/>
            <person name="Pangilinan J."/>
            <person name="Park H.-J."/>
            <person name="Ramirez L."/>
            <person name="Alfaro M."/>
            <person name="Sun H."/>
            <person name="Tritt A."/>
            <person name="Yoshinaga Y."/>
            <person name="Zwiers L.-H."/>
            <person name="Turgeon B."/>
            <person name="Goodwin S."/>
            <person name="Spatafora J."/>
            <person name="Crous P."/>
            <person name="Grigoriev I."/>
        </authorList>
    </citation>
    <scope>NUCLEOTIDE SEQUENCE</scope>
    <source>
        <strain evidence="3">ATCC 74209</strain>
    </source>
</reference>
<name>A0A9P4JS53_9PLEO</name>
<comment type="caution">
    <text evidence="3">The sequence shown here is derived from an EMBL/GenBank/DDBJ whole genome shotgun (WGS) entry which is preliminary data.</text>
</comment>
<evidence type="ECO:0000256" key="2">
    <source>
        <dbReference type="SAM" id="Phobius"/>
    </source>
</evidence>
<feature type="compositionally biased region" description="Polar residues" evidence="1">
    <location>
        <begin position="64"/>
        <end position="97"/>
    </location>
</feature>